<accession>A0A9W7FJS8</accession>
<protein>
    <submittedName>
        <fullName evidence="2">Uncharacterized protein</fullName>
    </submittedName>
</protein>
<dbReference type="Proteomes" id="UP001165122">
    <property type="component" value="Unassembled WGS sequence"/>
</dbReference>
<feature type="transmembrane region" description="Helical" evidence="1">
    <location>
        <begin position="67"/>
        <end position="88"/>
    </location>
</feature>
<keyword evidence="1" id="KW-0812">Transmembrane</keyword>
<gene>
    <name evidence="2" type="ORF">TrLO_g929</name>
</gene>
<dbReference type="OrthoDB" id="232671at2759"/>
<evidence type="ECO:0000256" key="1">
    <source>
        <dbReference type="SAM" id="Phobius"/>
    </source>
</evidence>
<dbReference type="EMBL" id="BRXW01000200">
    <property type="protein sequence ID" value="GMI13807.1"/>
    <property type="molecule type" value="Genomic_DNA"/>
</dbReference>
<organism evidence="2 3">
    <name type="scientific">Triparma laevis f. longispina</name>
    <dbReference type="NCBI Taxonomy" id="1714387"/>
    <lineage>
        <taxon>Eukaryota</taxon>
        <taxon>Sar</taxon>
        <taxon>Stramenopiles</taxon>
        <taxon>Ochrophyta</taxon>
        <taxon>Bolidophyceae</taxon>
        <taxon>Parmales</taxon>
        <taxon>Triparmaceae</taxon>
        <taxon>Triparma</taxon>
    </lineage>
</organism>
<evidence type="ECO:0000313" key="2">
    <source>
        <dbReference type="EMBL" id="GMI13807.1"/>
    </source>
</evidence>
<evidence type="ECO:0000313" key="3">
    <source>
        <dbReference type="Proteomes" id="UP001165122"/>
    </source>
</evidence>
<feature type="transmembrane region" description="Helical" evidence="1">
    <location>
        <begin position="27"/>
        <end position="47"/>
    </location>
</feature>
<name>A0A9W7FJS8_9STRA</name>
<reference evidence="3" key="1">
    <citation type="journal article" date="2023" name="Commun. Biol.">
        <title>Genome analysis of Parmales, the sister group of diatoms, reveals the evolutionary specialization of diatoms from phago-mixotrophs to photoautotrophs.</title>
        <authorList>
            <person name="Ban H."/>
            <person name="Sato S."/>
            <person name="Yoshikawa S."/>
            <person name="Yamada K."/>
            <person name="Nakamura Y."/>
            <person name="Ichinomiya M."/>
            <person name="Sato N."/>
            <person name="Blanc-Mathieu R."/>
            <person name="Endo H."/>
            <person name="Kuwata A."/>
            <person name="Ogata H."/>
        </authorList>
    </citation>
    <scope>NUCLEOTIDE SEQUENCE [LARGE SCALE GENOMIC DNA]</scope>
    <source>
        <strain evidence="3">NIES 3700</strain>
    </source>
</reference>
<proteinExistence type="predicted"/>
<dbReference type="AlphaFoldDB" id="A0A9W7FJS8"/>
<keyword evidence="3" id="KW-1185">Reference proteome</keyword>
<keyword evidence="1" id="KW-0472">Membrane</keyword>
<comment type="caution">
    <text evidence="2">The sequence shown here is derived from an EMBL/GenBank/DDBJ whole genome shotgun (WGS) entry which is preliminary data.</text>
</comment>
<sequence length="169" mass="19820">MRVAFKSIVDFTALLHGRHPYELGGSYWVFTLLSTPVICFIFGSRYLEYVESDAGKAQDLEMVLDEVQVYRLIGGLVFIQATALFVFLQTINKEYIYTFYSTRTGNENAMGFFTKHDDAERKIDVFGESRWKWKDIERGVVEWVNLQIPEWNESQPEWWDARRNALIPD</sequence>
<keyword evidence="1" id="KW-1133">Transmembrane helix</keyword>